<dbReference type="GO" id="GO:0046872">
    <property type="term" value="F:metal ion binding"/>
    <property type="evidence" value="ECO:0007669"/>
    <property type="project" value="UniProtKB-KW"/>
</dbReference>
<dbReference type="PANTHER" id="PTHR11820">
    <property type="entry name" value="ACYLPYRUVASE"/>
    <property type="match status" value="1"/>
</dbReference>
<dbReference type="Gene3D" id="3.90.850.10">
    <property type="entry name" value="Fumarylacetoacetase-like, C-terminal domain"/>
    <property type="match status" value="1"/>
</dbReference>
<dbReference type="STRING" id="401625.A0A0P1BE36"/>
<dbReference type="Proteomes" id="UP000054845">
    <property type="component" value="Unassembled WGS sequence"/>
</dbReference>
<dbReference type="OrthoDB" id="411064at2759"/>
<dbReference type="EMBL" id="CCYA01000243">
    <property type="protein sequence ID" value="CEH14371.1"/>
    <property type="molecule type" value="Genomic_DNA"/>
</dbReference>
<evidence type="ECO:0000259" key="3">
    <source>
        <dbReference type="Pfam" id="PF01557"/>
    </source>
</evidence>
<dbReference type="InterPro" id="IPR036663">
    <property type="entry name" value="Fumarylacetoacetase_C_sf"/>
</dbReference>
<reference evidence="4 5" key="1">
    <citation type="submission" date="2014-09" db="EMBL/GenBank/DDBJ databases">
        <authorList>
            <person name="Magalhaes I.L.F."/>
            <person name="Oliveira U."/>
            <person name="Santos F.R."/>
            <person name="Vidigal T.H.D.A."/>
            <person name="Brescovit A.D."/>
            <person name="Santos A.J."/>
        </authorList>
    </citation>
    <scope>NUCLEOTIDE SEQUENCE [LARGE SCALE GENOMIC DNA]</scope>
</reference>
<evidence type="ECO:0000313" key="4">
    <source>
        <dbReference type="EMBL" id="CEH14371.1"/>
    </source>
</evidence>
<evidence type="ECO:0000256" key="2">
    <source>
        <dbReference type="ARBA" id="ARBA00022723"/>
    </source>
</evidence>
<dbReference type="Pfam" id="PF01557">
    <property type="entry name" value="FAA_hydrolase"/>
    <property type="match status" value="1"/>
</dbReference>
<dbReference type="PANTHER" id="PTHR11820:SF7">
    <property type="entry name" value="ACYLPYRUVASE FAHD1, MITOCHONDRIAL"/>
    <property type="match status" value="1"/>
</dbReference>
<keyword evidence="2" id="KW-0479">Metal-binding</keyword>
<dbReference type="GO" id="GO:0018773">
    <property type="term" value="F:acetylpyruvate hydrolase activity"/>
    <property type="evidence" value="ECO:0007669"/>
    <property type="project" value="TreeGrafter"/>
</dbReference>
<dbReference type="SUPFAM" id="SSF56529">
    <property type="entry name" value="FAH"/>
    <property type="match status" value="1"/>
</dbReference>
<dbReference type="InterPro" id="IPR011234">
    <property type="entry name" value="Fumarylacetoacetase-like_C"/>
</dbReference>
<accession>A0A0P1BE36</accession>
<name>A0A0P1BE36_9BASI</name>
<dbReference type="AlphaFoldDB" id="A0A0P1BE36"/>
<feature type="domain" description="Fumarylacetoacetase-like C-terminal" evidence="3">
    <location>
        <begin position="96"/>
        <end position="265"/>
    </location>
</feature>
<protein>
    <submittedName>
        <fullName evidence="4">Predicted fumarylacetoacetate hydralase</fullName>
    </submittedName>
</protein>
<comment type="similarity">
    <text evidence="1">Belongs to the FAH family.</text>
</comment>
<evidence type="ECO:0000313" key="5">
    <source>
        <dbReference type="Proteomes" id="UP000054845"/>
    </source>
</evidence>
<sequence length="279" mass="30457">MTWHRLVRFVAKEDGKAYVGVPRVSSSSQDIEQLVRTGQERVRVKVIAAAAGADEWNIEKILSAARDAGDAGGEEEKTVDRLLPCVPAERIPALRALGANYVQAGQDAAQAKANRPAIPILFFKPPRTTVVGPGDAIRVPEQLADQTDYEVELVVIIGAKCKDVKKEHALDYVLGYTLGNDVSARKRMFQVPQWGLGKAADTFFPLSSTIVSKELIRNPEDVTLKTHLNGKEMQNGNTRHHLWSVAETIEMLSQGTTLLPGDLISMCVAVAVAAWAHTR</sequence>
<evidence type="ECO:0000256" key="1">
    <source>
        <dbReference type="ARBA" id="ARBA00010211"/>
    </source>
</evidence>
<proteinExistence type="inferred from homology"/>
<organism evidence="4 5">
    <name type="scientific">Ceraceosorus bombacis</name>
    <dbReference type="NCBI Taxonomy" id="401625"/>
    <lineage>
        <taxon>Eukaryota</taxon>
        <taxon>Fungi</taxon>
        <taxon>Dikarya</taxon>
        <taxon>Basidiomycota</taxon>
        <taxon>Ustilaginomycotina</taxon>
        <taxon>Exobasidiomycetes</taxon>
        <taxon>Ceraceosorales</taxon>
        <taxon>Ceraceosoraceae</taxon>
        <taxon>Ceraceosorus</taxon>
    </lineage>
</organism>
<keyword evidence="5" id="KW-1185">Reference proteome</keyword>